<gene>
    <name evidence="2" type="ORF">IQ22_02737</name>
</gene>
<evidence type="ECO:0000313" key="3">
    <source>
        <dbReference type="Proteomes" id="UP000316905"/>
    </source>
</evidence>
<name>A0A562Q9X0_9PSED</name>
<dbReference type="OrthoDB" id="7028109at2"/>
<keyword evidence="3" id="KW-1185">Reference proteome</keyword>
<dbReference type="AlphaFoldDB" id="A0A562Q9X0"/>
<dbReference type="EMBL" id="VLKY01000008">
    <property type="protein sequence ID" value="TWI53519.1"/>
    <property type="molecule type" value="Genomic_DNA"/>
</dbReference>
<comment type="caution">
    <text evidence="2">The sequence shown here is derived from an EMBL/GenBank/DDBJ whole genome shotgun (WGS) entry which is preliminary data.</text>
</comment>
<reference evidence="2 3" key="1">
    <citation type="journal article" date="2015" name="Stand. Genomic Sci.">
        <title>Genomic Encyclopedia of Bacterial and Archaeal Type Strains, Phase III: the genomes of soil and plant-associated and newly described type strains.</title>
        <authorList>
            <person name="Whitman W.B."/>
            <person name="Woyke T."/>
            <person name="Klenk H.P."/>
            <person name="Zhou Y."/>
            <person name="Lilburn T.G."/>
            <person name="Beck B.J."/>
            <person name="De Vos P."/>
            <person name="Vandamme P."/>
            <person name="Eisen J.A."/>
            <person name="Garrity G."/>
            <person name="Hugenholtz P."/>
            <person name="Kyrpides N.C."/>
        </authorList>
    </citation>
    <scope>NUCLEOTIDE SEQUENCE [LARGE SCALE GENOMIC DNA]</scope>
    <source>
        <strain evidence="2 3">CGMCC 1.6858</strain>
    </source>
</reference>
<dbReference type="RefSeq" id="WP_145142686.1">
    <property type="nucleotide sequence ID" value="NZ_VLKY01000008.1"/>
</dbReference>
<organism evidence="2 3">
    <name type="scientific">Pseudomonas duriflava</name>
    <dbReference type="NCBI Taxonomy" id="459528"/>
    <lineage>
        <taxon>Bacteria</taxon>
        <taxon>Pseudomonadati</taxon>
        <taxon>Pseudomonadota</taxon>
        <taxon>Gammaproteobacteria</taxon>
        <taxon>Pseudomonadales</taxon>
        <taxon>Pseudomonadaceae</taxon>
        <taxon>Pseudomonas</taxon>
    </lineage>
</organism>
<sequence length="88" mass="9812">MLPPISQGLLPVTTQHDVVKPRNDIPPISPVAPTKESGFQRLLDERQLEQESERRRKRKRALEATLSADSADALTDPLEKGQCVDVKV</sequence>
<evidence type="ECO:0000313" key="2">
    <source>
        <dbReference type="EMBL" id="TWI53519.1"/>
    </source>
</evidence>
<feature type="compositionally biased region" description="Basic and acidic residues" evidence="1">
    <location>
        <begin position="42"/>
        <end position="54"/>
    </location>
</feature>
<proteinExistence type="predicted"/>
<evidence type="ECO:0000256" key="1">
    <source>
        <dbReference type="SAM" id="MobiDB-lite"/>
    </source>
</evidence>
<dbReference type="Proteomes" id="UP000316905">
    <property type="component" value="Unassembled WGS sequence"/>
</dbReference>
<protein>
    <submittedName>
        <fullName evidence="2">Uncharacterized protein</fullName>
    </submittedName>
</protein>
<feature type="region of interest" description="Disordered" evidence="1">
    <location>
        <begin position="1"/>
        <end position="88"/>
    </location>
</feature>
<accession>A0A562Q9X0</accession>